<evidence type="ECO:0000313" key="2">
    <source>
        <dbReference type="Proteomes" id="UP000789702"/>
    </source>
</evidence>
<keyword evidence="2" id="KW-1185">Reference proteome</keyword>
<proteinExistence type="predicted"/>
<comment type="caution">
    <text evidence="1">The sequence shown here is derived from an EMBL/GenBank/DDBJ whole genome shotgun (WGS) entry which is preliminary data.</text>
</comment>
<reference evidence="1" key="1">
    <citation type="submission" date="2021-06" db="EMBL/GenBank/DDBJ databases">
        <authorList>
            <person name="Kallberg Y."/>
            <person name="Tangrot J."/>
            <person name="Rosling A."/>
        </authorList>
    </citation>
    <scope>NUCLEOTIDE SEQUENCE</scope>
    <source>
        <strain evidence="1">IL203A</strain>
    </source>
</reference>
<name>A0ACA9QR20_9GLOM</name>
<gene>
    <name evidence="1" type="ORF">DHETER_LOCUS15151</name>
</gene>
<accession>A0ACA9QR20</accession>
<organism evidence="1 2">
    <name type="scientific">Dentiscutata heterogama</name>
    <dbReference type="NCBI Taxonomy" id="1316150"/>
    <lineage>
        <taxon>Eukaryota</taxon>
        <taxon>Fungi</taxon>
        <taxon>Fungi incertae sedis</taxon>
        <taxon>Mucoromycota</taxon>
        <taxon>Glomeromycotina</taxon>
        <taxon>Glomeromycetes</taxon>
        <taxon>Diversisporales</taxon>
        <taxon>Gigasporaceae</taxon>
        <taxon>Dentiscutata</taxon>
    </lineage>
</organism>
<evidence type="ECO:0000313" key="1">
    <source>
        <dbReference type="EMBL" id="CAG8759368.1"/>
    </source>
</evidence>
<feature type="non-terminal residue" evidence="1">
    <location>
        <position position="111"/>
    </location>
</feature>
<protein>
    <submittedName>
        <fullName evidence="1">4230_t:CDS:1</fullName>
    </submittedName>
</protein>
<dbReference type="EMBL" id="CAJVPU010050432">
    <property type="protein sequence ID" value="CAG8759368.1"/>
    <property type="molecule type" value="Genomic_DNA"/>
</dbReference>
<feature type="non-terminal residue" evidence="1">
    <location>
        <position position="1"/>
    </location>
</feature>
<dbReference type="Proteomes" id="UP000789702">
    <property type="component" value="Unassembled WGS sequence"/>
</dbReference>
<sequence>KTMCDAAINASITQVIQNYHPQSSIAIQMAEHVKWAMLIGILIVLETCGIEVRDKPFEMVDIIIPDKVNKLKTTLIGKGDGVPTITSKAWNVMFPPDSLKGIEARWLLPTV</sequence>